<dbReference type="EMBL" id="AP019860">
    <property type="protein sequence ID" value="BBM86575.1"/>
    <property type="molecule type" value="Genomic_DNA"/>
</dbReference>
<proteinExistence type="predicted"/>
<keyword evidence="2" id="KW-1185">Reference proteome</keyword>
<protein>
    <submittedName>
        <fullName evidence="1">Uncharacterized protein</fullName>
    </submittedName>
</protein>
<name>A0A5S9ITZ8_UABAM</name>
<gene>
    <name evidence="1" type="ORF">UABAM_04961</name>
</gene>
<dbReference type="Proteomes" id="UP000326354">
    <property type="component" value="Chromosome"/>
</dbReference>
<evidence type="ECO:0000313" key="2">
    <source>
        <dbReference type="Proteomes" id="UP000326354"/>
    </source>
</evidence>
<dbReference type="RefSeq" id="WP_151970624.1">
    <property type="nucleotide sequence ID" value="NZ_AP019860.1"/>
</dbReference>
<evidence type="ECO:0000313" key="1">
    <source>
        <dbReference type="EMBL" id="BBM86575.1"/>
    </source>
</evidence>
<dbReference type="KEGG" id="uam:UABAM_04961"/>
<organism evidence="1 2">
    <name type="scientific">Uabimicrobium amorphum</name>
    <dbReference type="NCBI Taxonomy" id="2596890"/>
    <lineage>
        <taxon>Bacteria</taxon>
        <taxon>Pseudomonadati</taxon>
        <taxon>Planctomycetota</taxon>
        <taxon>Candidatus Uabimicrobiia</taxon>
        <taxon>Candidatus Uabimicrobiales</taxon>
        <taxon>Candidatus Uabimicrobiaceae</taxon>
        <taxon>Candidatus Uabimicrobium</taxon>
    </lineage>
</organism>
<sequence>MNRLMIVVLLISIGIAEAPESFQFKKGIHLKPSFGKIIVCPTPKLTQKPSLAIDLNVPGIVEVLKKDELTYILGVDDKHQSYENINKMIDTLYQEKLIVGITFLYTNNNNEEYYFLPIVVIKGIDKKQICKIKNNKYPGLRYWQGLHSDPSSLHCFMDERYFPIRKKNKKQFFQNKLQAEYIGSYSLLSVTESSMEQVASAISIPKFPKGMDFIKKLVTPEKKEKRNP</sequence>
<reference evidence="1 2" key="1">
    <citation type="submission" date="2019-08" db="EMBL/GenBank/DDBJ databases">
        <title>Complete genome sequence of Candidatus Uab amorphum.</title>
        <authorList>
            <person name="Shiratori T."/>
            <person name="Suzuki S."/>
            <person name="Kakizawa Y."/>
            <person name="Ishida K."/>
        </authorList>
    </citation>
    <scope>NUCLEOTIDE SEQUENCE [LARGE SCALE GENOMIC DNA]</scope>
    <source>
        <strain evidence="1 2">SRT547</strain>
    </source>
</reference>
<dbReference type="AlphaFoldDB" id="A0A5S9ITZ8"/>
<accession>A0A5S9ITZ8</accession>